<dbReference type="InterPro" id="IPR051007">
    <property type="entry name" value="creA/MIG_C2H2-ZnF"/>
</dbReference>
<keyword evidence="7" id="KW-0804">Transcription</keyword>
<comment type="subcellular location">
    <subcellularLocation>
        <location evidence="1">Nucleus</location>
    </subcellularLocation>
</comment>
<keyword evidence="6" id="KW-0805">Transcription regulation</keyword>
<dbReference type="Gene3D" id="3.30.160.60">
    <property type="entry name" value="Classic Zinc Finger"/>
    <property type="match status" value="2"/>
</dbReference>
<accession>A0ABR2W147</accession>
<dbReference type="PANTHER" id="PTHR47428:SF1">
    <property type="entry name" value="REGULATORY PROTEIN MIG1-RELATED"/>
    <property type="match status" value="1"/>
</dbReference>
<evidence type="ECO:0000256" key="5">
    <source>
        <dbReference type="ARBA" id="ARBA00022833"/>
    </source>
</evidence>
<dbReference type="PROSITE" id="PS50157">
    <property type="entry name" value="ZINC_FINGER_C2H2_2"/>
    <property type="match status" value="2"/>
</dbReference>
<name>A0ABR2W147_9FUNG</name>
<organism evidence="11 12">
    <name type="scientific">Basidiobolus ranarum</name>
    <dbReference type="NCBI Taxonomy" id="34480"/>
    <lineage>
        <taxon>Eukaryota</taxon>
        <taxon>Fungi</taxon>
        <taxon>Fungi incertae sedis</taxon>
        <taxon>Zoopagomycota</taxon>
        <taxon>Entomophthoromycotina</taxon>
        <taxon>Basidiobolomycetes</taxon>
        <taxon>Basidiobolales</taxon>
        <taxon>Basidiobolaceae</taxon>
        <taxon>Basidiobolus</taxon>
    </lineage>
</organism>
<keyword evidence="12" id="KW-1185">Reference proteome</keyword>
<evidence type="ECO:0000313" key="12">
    <source>
        <dbReference type="Proteomes" id="UP001479436"/>
    </source>
</evidence>
<dbReference type="Pfam" id="PF00096">
    <property type="entry name" value="zf-C2H2"/>
    <property type="match status" value="2"/>
</dbReference>
<feature type="domain" description="C2H2-type" evidence="10">
    <location>
        <begin position="35"/>
        <end position="62"/>
    </location>
</feature>
<protein>
    <recommendedName>
        <fullName evidence="10">C2H2-type domain-containing protein</fullName>
    </recommendedName>
</protein>
<feature type="domain" description="C2H2-type" evidence="10">
    <location>
        <begin position="63"/>
        <end position="92"/>
    </location>
</feature>
<dbReference type="Proteomes" id="UP001479436">
    <property type="component" value="Unassembled WGS sequence"/>
</dbReference>
<dbReference type="PANTHER" id="PTHR47428">
    <property type="entry name" value="REGULATORY PROTEIN MIG1-RELATED"/>
    <property type="match status" value="1"/>
</dbReference>
<dbReference type="InterPro" id="IPR013087">
    <property type="entry name" value="Znf_C2H2_type"/>
</dbReference>
<dbReference type="InterPro" id="IPR036236">
    <property type="entry name" value="Znf_C2H2_sf"/>
</dbReference>
<evidence type="ECO:0000256" key="2">
    <source>
        <dbReference type="ARBA" id="ARBA00022723"/>
    </source>
</evidence>
<evidence type="ECO:0000256" key="7">
    <source>
        <dbReference type="ARBA" id="ARBA00023163"/>
    </source>
</evidence>
<proteinExistence type="predicted"/>
<evidence type="ECO:0000256" key="1">
    <source>
        <dbReference type="ARBA" id="ARBA00004123"/>
    </source>
</evidence>
<sequence length="233" mass="26706">MCNKIPMAYRVLKCEGLNTQYIVTNVENSESPRPYKCPLCEKAFYRIEHRTRHIRIHTGEKPYKCELNRCAKSFSRSDELVRHRKTHLNPKKRGRKSKKQLAIEAQALSRTIGSSMNATSYGYEAKKSEDDIPNIGFCDGNSPEEPIRSILASPSTSESEEELITTPVLKSEFLPNMQEVTEFALSTRKLQVRLPSFSEVMRSISTEQFLPIPVDDQVFKWYGPINPAHSLYC</sequence>
<keyword evidence="2" id="KW-0479">Metal-binding</keyword>
<dbReference type="EMBL" id="JASJQH010007199">
    <property type="protein sequence ID" value="KAK9712780.1"/>
    <property type="molecule type" value="Genomic_DNA"/>
</dbReference>
<keyword evidence="5" id="KW-0862">Zinc</keyword>
<dbReference type="SMART" id="SM00355">
    <property type="entry name" value="ZnF_C2H2"/>
    <property type="match status" value="2"/>
</dbReference>
<evidence type="ECO:0000256" key="6">
    <source>
        <dbReference type="ARBA" id="ARBA00023015"/>
    </source>
</evidence>
<keyword evidence="3" id="KW-0677">Repeat</keyword>
<dbReference type="PROSITE" id="PS00028">
    <property type="entry name" value="ZINC_FINGER_C2H2_1"/>
    <property type="match status" value="2"/>
</dbReference>
<evidence type="ECO:0000313" key="11">
    <source>
        <dbReference type="EMBL" id="KAK9712780.1"/>
    </source>
</evidence>
<evidence type="ECO:0000256" key="9">
    <source>
        <dbReference type="PROSITE-ProRule" id="PRU00042"/>
    </source>
</evidence>
<reference evidence="11 12" key="1">
    <citation type="submission" date="2023-04" db="EMBL/GenBank/DDBJ databases">
        <title>Genome of Basidiobolus ranarum AG-B5.</title>
        <authorList>
            <person name="Stajich J.E."/>
            <person name="Carter-House D."/>
            <person name="Gryganskyi A."/>
        </authorList>
    </citation>
    <scope>NUCLEOTIDE SEQUENCE [LARGE SCALE GENOMIC DNA]</scope>
    <source>
        <strain evidence="11 12">AG-B5</strain>
    </source>
</reference>
<evidence type="ECO:0000259" key="10">
    <source>
        <dbReference type="PROSITE" id="PS50157"/>
    </source>
</evidence>
<keyword evidence="8" id="KW-0539">Nucleus</keyword>
<comment type="caution">
    <text evidence="11">The sequence shown here is derived from an EMBL/GenBank/DDBJ whole genome shotgun (WGS) entry which is preliminary data.</text>
</comment>
<evidence type="ECO:0000256" key="3">
    <source>
        <dbReference type="ARBA" id="ARBA00022737"/>
    </source>
</evidence>
<dbReference type="SUPFAM" id="SSF57667">
    <property type="entry name" value="beta-beta-alpha zinc fingers"/>
    <property type="match status" value="1"/>
</dbReference>
<gene>
    <name evidence="11" type="ORF">K7432_006928</name>
</gene>
<evidence type="ECO:0000256" key="8">
    <source>
        <dbReference type="ARBA" id="ARBA00023242"/>
    </source>
</evidence>
<evidence type="ECO:0000256" key="4">
    <source>
        <dbReference type="ARBA" id="ARBA00022771"/>
    </source>
</evidence>
<keyword evidence="4 9" id="KW-0863">Zinc-finger</keyword>